<dbReference type="AlphaFoldDB" id="A0A6P2S6D0"/>
<reference evidence="1 2" key="1">
    <citation type="submission" date="2019-09" db="EMBL/GenBank/DDBJ databases">
        <authorList>
            <person name="Depoorter E."/>
        </authorList>
    </citation>
    <scope>NUCLEOTIDE SEQUENCE [LARGE SCALE GENOMIC DNA]</scope>
    <source>
        <strain evidence="1">LMG 23254</strain>
    </source>
</reference>
<accession>A0A6P2S6D0</accession>
<organism evidence="1 2">
    <name type="scientific">Burkholderia lata (strain ATCC 17760 / DSM 23089 / LMG 22485 / NCIMB 9086 / R18194 / 383)</name>
    <dbReference type="NCBI Taxonomy" id="482957"/>
    <lineage>
        <taxon>Bacteria</taxon>
        <taxon>Pseudomonadati</taxon>
        <taxon>Pseudomonadota</taxon>
        <taxon>Betaproteobacteria</taxon>
        <taxon>Burkholderiales</taxon>
        <taxon>Burkholderiaceae</taxon>
        <taxon>Burkholderia</taxon>
        <taxon>Burkholderia cepacia complex</taxon>
    </lineage>
</organism>
<evidence type="ECO:0000313" key="1">
    <source>
        <dbReference type="EMBL" id="VWC38431.1"/>
    </source>
</evidence>
<evidence type="ECO:0000313" key="2">
    <source>
        <dbReference type="Proteomes" id="UP000494218"/>
    </source>
</evidence>
<name>A0A6P2S6D0_BURL3</name>
<proteinExistence type="predicted"/>
<gene>
    <name evidence="1" type="ORF">BLA23254_06783</name>
</gene>
<sequence>MKSAIKSLSDENKDFKSQLEASGIKIEDFESDMGGLCPSSSVRG</sequence>
<protein>
    <submittedName>
        <fullName evidence="1">Uncharacterized protein</fullName>
    </submittedName>
</protein>
<dbReference type="EMBL" id="CABVPW010000046">
    <property type="protein sequence ID" value="VWC38431.1"/>
    <property type="molecule type" value="Genomic_DNA"/>
</dbReference>
<dbReference type="Proteomes" id="UP000494218">
    <property type="component" value="Unassembled WGS sequence"/>
</dbReference>